<comment type="catalytic activity">
    <reaction evidence="10">
        <text>alpha-D-galactose 1-phosphate + H2O = D-galactose + phosphate</text>
        <dbReference type="Rhea" id="RHEA:29315"/>
        <dbReference type="ChEBI" id="CHEBI:4139"/>
        <dbReference type="ChEBI" id="CHEBI:15377"/>
        <dbReference type="ChEBI" id="CHEBI:43474"/>
        <dbReference type="ChEBI" id="CHEBI:58336"/>
        <dbReference type="EC" id="3.1.3.94"/>
    </reaction>
</comment>
<organism evidence="13 14">
    <name type="scientific">Syphacia muris</name>
    <dbReference type="NCBI Taxonomy" id="451379"/>
    <lineage>
        <taxon>Eukaryota</taxon>
        <taxon>Metazoa</taxon>
        <taxon>Ecdysozoa</taxon>
        <taxon>Nematoda</taxon>
        <taxon>Chromadorea</taxon>
        <taxon>Rhabditida</taxon>
        <taxon>Spirurina</taxon>
        <taxon>Oxyuridomorpha</taxon>
        <taxon>Oxyuroidea</taxon>
        <taxon>Oxyuridae</taxon>
        <taxon>Syphacia</taxon>
    </lineage>
</organism>
<sequence length="307" mass="33556">MDNGSQSPACVSAEEDRFFKVALGIIQKAGQVVRSAFEKPNIRVEEKSSHTDLVTETDRAVEKLLIEGLSEAFPDHKFIGEESVAGGQKIEYTDAPTWIIDPIDGTTNFVHRIPMIAICVGLAIKKQMQAGIVYNPITRQLYSAQVGRGAYLNGFPIHVSSTKGNFTNAFFATLKWISYKSLNRSLIAMSQGIHNIVNFGEAWLDIAQGNHRRLCLSGVRGHRSFGSAALNMVSVAQGIVDGYVEYGVHAWDVAAASVIVKEAGGYVINPSGESFNIMKRCVLCSSTPELGEEFRSKLQHVEYALEG</sequence>
<dbReference type="InterPro" id="IPR000760">
    <property type="entry name" value="Inositol_monophosphatase-like"/>
</dbReference>
<evidence type="ECO:0000313" key="14">
    <source>
        <dbReference type="WBParaSite" id="SMUV_0000605901-mRNA-1"/>
    </source>
</evidence>
<keyword evidence="7 11" id="KW-0479">Metal-binding</keyword>
<dbReference type="InterPro" id="IPR020583">
    <property type="entry name" value="Inositol_monoP_metal-BS"/>
</dbReference>
<dbReference type="Gene3D" id="3.40.190.80">
    <property type="match status" value="1"/>
</dbReference>
<evidence type="ECO:0000256" key="11">
    <source>
        <dbReference type="PIRSR" id="PIRSR600760-2"/>
    </source>
</evidence>
<accession>A0A0N5AN81</accession>
<evidence type="ECO:0000256" key="5">
    <source>
        <dbReference type="ARBA" id="ARBA00009759"/>
    </source>
</evidence>
<comment type="subcellular location">
    <subcellularLocation>
        <location evidence="3">Cytoplasm</location>
    </subcellularLocation>
</comment>
<evidence type="ECO:0000256" key="4">
    <source>
        <dbReference type="ARBA" id="ARBA00005152"/>
    </source>
</evidence>
<dbReference type="STRING" id="451379.A0A0N5AN81"/>
<dbReference type="FunFam" id="3.30.540.10:FF:000013">
    <property type="entry name" value="Inositol-1-monophosphatase"/>
    <property type="match status" value="1"/>
</dbReference>
<dbReference type="CDD" id="cd01639">
    <property type="entry name" value="IMPase"/>
    <property type="match status" value="1"/>
</dbReference>
<dbReference type="GO" id="GO:0046872">
    <property type="term" value="F:metal ion binding"/>
    <property type="evidence" value="ECO:0007669"/>
    <property type="project" value="UniProtKB-KW"/>
</dbReference>
<dbReference type="GO" id="GO:0007165">
    <property type="term" value="P:signal transduction"/>
    <property type="evidence" value="ECO:0007669"/>
    <property type="project" value="TreeGrafter"/>
</dbReference>
<comment type="catalytic activity">
    <reaction evidence="1 12">
        <text>a myo-inositol phosphate + H2O = myo-inositol + phosphate</text>
        <dbReference type="Rhea" id="RHEA:24056"/>
        <dbReference type="ChEBI" id="CHEBI:15377"/>
        <dbReference type="ChEBI" id="CHEBI:17268"/>
        <dbReference type="ChEBI" id="CHEBI:43474"/>
        <dbReference type="ChEBI" id="CHEBI:84139"/>
        <dbReference type="EC" id="3.1.3.25"/>
    </reaction>
</comment>
<evidence type="ECO:0000256" key="12">
    <source>
        <dbReference type="RuleBase" id="RU364068"/>
    </source>
</evidence>
<reference evidence="14" key="1">
    <citation type="submission" date="2017-02" db="UniProtKB">
        <authorList>
            <consortium name="WormBaseParasite"/>
        </authorList>
    </citation>
    <scope>IDENTIFICATION</scope>
</reference>
<evidence type="ECO:0000256" key="1">
    <source>
        <dbReference type="ARBA" id="ARBA00001033"/>
    </source>
</evidence>
<dbReference type="PROSITE" id="PS00630">
    <property type="entry name" value="IMP_2"/>
    <property type="match status" value="1"/>
</dbReference>
<evidence type="ECO:0000256" key="9">
    <source>
        <dbReference type="ARBA" id="ARBA00022842"/>
    </source>
</evidence>
<comment type="pathway">
    <text evidence="4 12">Polyol metabolism; myo-inositol biosynthesis; myo-inositol from D-glucose 6-phosphate: step 2/2.</text>
</comment>
<evidence type="ECO:0000256" key="10">
    <source>
        <dbReference type="ARBA" id="ARBA00035990"/>
    </source>
</evidence>
<protein>
    <recommendedName>
        <fullName evidence="12">Inositol-1-monophosphatase</fullName>
        <ecNumber evidence="12">3.1.3.25</ecNumber>
    </recommendedName>
</protein>
<feature type="binding site" evidence="11">
    <location>
        <position position="252"/>
    </location>
    <ligand>
        <name>Mg(2+)</name>
        <dbReference type="ChEBI" id="CHEBI:18420"/>
        <label>1</label>
        <note>catalytic</note>
    </ligand>
</feature>
<dbReference type="EC" id="3.1.3.25" evidence="12"/>
<proteinExistence type="inferred from homology"/>
<dbReference type="PANTHER" id="PTHR20854:SF4">
    <property type="entry name" value="INOSITOL-1-MONOPHOSPHATASE-RELATED"/>
    <property type="match status" value="1"/>
</dbReference>
<dbReference type="FunFam" id="3.40.190.80:FF:000002">
    <property type="entry name" value="Inositol-1-monophosphatase"/>
    <property type="match status" value="1"/>
</dbReference>
<feature type="binding site" evidence="11">
    <location>
        <position position="101"/>
    </location>
    <ligand>
        <name>Mg(2+)</name>
        <dbReference type="ChEBI" id="CHEBI:18420"/>
        <label>1</label>
        <note>catalytic</note>
    </ligand>
</feature>
<dbReference type="PANTHER" id="PTHR20854">
    <property type="entry name" value="INOSITOL MONOPHOSPHATASE"/>
    <property type="match status" value="1"/>
</dbReference>
<dbReference type="Proteomes" id="UP000046393">
    <property type="component" value="Unplaced"/>
</dbReference>
<evidence type="ECO:0000313" key="13">
    <source>
        <dbReference type="Proteomes" id="UP000046393"/>
    </source>
</evidence>
<dbReference type="SUPFAM" id="SSF56655">
    <property type="entry name" value="Carbohydrate phosphatase"/>
    <property type="match status" value="1"/>
</dbReference>
<evidence type="ECO:0000256" key="2">
    <source>
        <dbReference type="ARBA" id="ARBA00001946"/>
    </source>
</evidence>
<evidence type="ECO:0000256" key="3">
    <source>
        <dbReference type="ARBA" id="ARBA00004496"/>
    </source>
</evidence>
<evidence type="ECO:0000256" key="8">
    <source>
        <dbReference type="ARBA" id="ARBA00022801"/>
    </source>
</evidence>
<dbReference type="InterPro" id="IPR033942">
    <property type="entry name" value="IMPase"/>
</dbReference>
<keyword evidence="9 11" id="KW-0460">Magnesium</keyword>
<feature type="binding site" evidence="11">
    <location>
        <position position="104"/>
    </location>
    <ligand>
        <name>Mg(2+)</name>
        <dbReference type="ChEBI" id="CHEBI:18420"/>
        <label>1</label>
        <note>catalytic</note>
    </ligand>
</feature>
<dbReference type="UniPathway" id="UPA00823">
    <property type="reaction ID" value="UER00788"/>
</dbReference>
<dbReference type="InterPro" id="IPR020550">
    <property type="entry name" value="Inositol_monophosphatase_CS"/>
</dbReference>
<evidence type="ECO:0000256" key="7">
    <source>
        <dbReference type="ARBA" id="ARBA00022723"/>
    </source>
</evidence>
<feature type="binding site" evidence="11">
    <location>
        <position position="81"/>
    </location>
    <ligand>
        <name>Mg(2+)</name>
        <dbReference type="ChEBI" id="CHEBI:18420"/>
        <label>1</label>
        <note>catalytic</note>
    </ligand>
</feature>
<dbReference type="PRINTS" id="PR00377">
    <property type="entry name" value="IMPHPHTASES"/>
</dbReference>
<dbReference type="Gene3D" id="3.30.540.10">
    <property type="entry name" value="Fructose-1,6-Bisphosphatase, subunit A, domain 1"/>
    <property type="match status" value="1"/>
</dbReference>
<dbReference type="GO" id="GO:0046854">
    <property type="term" value="P:phosphatidylinositol phosphate biosynthetic process"/>
    <property type="evidence" value="ECO:0007669"/>
    <property type="project" value="InterPro"/>
</dbReference>
<name>A0A0N5AN81_9BILA</name>
<dbReference type="PROSITE" id="PS00629">
    <property type="entry name" value="IMP_1"/>
    <property type="match status" value="1"/>
</dbReference>
<comment type="cofactor">
    <cofactor evidence="2 11 12">
        <name>Mg(2+)</name>
        <dbReference type="ChEBI" id="CHEBI:18420"/>
    </cofactor>
</comment>
<dbReference type="GO" id="GO:0008934">
    <property type="term" value="F:inositol monophosphate 1-phosphatase activity"/>
    <property type="evidence" value="ECO:0007669"/>
    <property type="project" value="InterPro"/>
</dbReference>
<keyword evidence="8 12" id="KW-0378">Hydrolase</keyword>
<dbReference type="WBParaSite" id="SMUV_0000605901-mRNA-1">
    <property type="protein sequence ID" value="SMUV_0000605901-mRNA-1"/>
    <property type="gene ID" value="SMUV_0000605901"/>
</dbReference>
<comment type="similarity">
    <text evidence="5 12">Belongs to the inositol monophosphatase superfamily.</text>
</comment>
<dbReference type="GO" id="GO:0006021">
    <property type="term" value="P:inositol biosynthetic process"/>
    <property type="evidence" value="ECO:0007669"/>
    <property type="project" value="UniProtKB-UniPathway"/>
</dbReference>
<keyword evidence="6" id="KW-0963">Cytoplasm</keyword>
<dbReference type="AlphaFoldDB" id="A0A0N5AN81"/>
<dbReference type="GO" id="GO:0005737">
    <property type="term" value="C:cytoplasm"/>
    <property type="evidence" value="ECO:0007669"/>
    <property type="project" value="UniProtKB-SubCell"/>
</dbReference>
<feature type="binding site" evidence="11">
    <location>
        <position position="103"/>
    </location>
    <ligand>
        <name>Mg(2+)</name>
        <dbReference type="ChEBI" id="CHEBI:18420"/>
        <label>1</label>
        <note>catalytic</note>
    </ligand>
</feature>
<dbReference type="Pfam" id="PF00459">
    <property type="entry name" value="Inositol_P"/>
    <property type="match status" value="1"/>
</dbReference>
<keyword evidence="13" id="KW-1185">Reference proteome</keyword>
<evidence type="ECO:0000256" key="6">
    <source>
        <dbReference type="ARBA" id="ARBA00022490"/>
    </source>
</evidence>